<dbReference type="Gramene" id="OIT29103">
    <property type="protein sequence ID" value="OIT29103"/>
    <property type="gene ID" value="A4A49_17329"/>
</dbReference>
<dbReference type="STRING" id="49451.A0A314KID9"/>
<sequence length="249" mass="27432">MHSFLLEKAFSSLAETSKDRKSGGKHLNVESNHAPLGNGHVLQPESDLVMAENENGDIANLIDVPMYNGIGCPQNHLKAYHDWLACIGQGNEFKLRLFVKTLTGPALIWPSTNTTSRCSSLKRKSIESPQSLKANEPQEKAVGSTLKLAKTIETHLEDKGKRVIDEALNTPPSAPKIRKSQNFTLLSEPPSIIFERLRSFGIMQPKPAKTPPPNFSPTKCCAFHSGMLGHTTNECHCLKEEIQKLLDNG</sequence>
<evidence type="ECO:0000256" key="1">
    <source>
        <dbReference type="SAM" id="MobiDB-lite"/>
    </source>
</evidence>
<evidence type="ECO:0000313" key="2">
    <source>
        <dbReference type="EMBL" id="OIT29103.1"/>
    </source>
</evidence>
<comment type="caution">
    <text evidence="2">The sequence shown here is derived from an EMBL/GenBank/DDBJ whole genome shotgun (WGS) entry which is preliminary data.</text>
</comment>
<dbReference type="EMBL" id="MJEQ01001865">
    <property type="protein sequence ID" value="OIT29103.1"/>
    <property type="molecule type" value="Genomic_DNA"/>
</dbReference>
<gene>
    <name evidence="2" type="ORF">A4A49_17329</name>
</gene>
<protein>
    <submittedName>
        <fullName evidence="2">Uncharacterized protein</fullName>
    </submittedName>
</protein>
<proteinExistence type="predicted"/>
<name>A0A314KID9_NICAT</name>
<feature type="region of interest" description="Disordered" evidence="1">
    <location>
        <begin position="16"/>
        <end position="41"/>
    </location>
</feature>
<evidence type="ECO:0000313" key="3">
    <source>
        <dbReference type="Proteomes" id="UP000187609"/>
    </source>
</evidence>
<accession>A0A314KID9</accession>
<reference evidence="2" key="1">
    <citation type="submission" date="2016-11" db="EMBL/GenBank/DDBJ databases">
        <title>The genome of Nicotiana attenuata.</title>
        <authorList>
            <person name="Xu S."/>
            <person name="Brockmoeller T."/>
            <person name="Gaquerel E."/>
            <person name="Navarro A."/>
            <person name="Kuhl H."/>
            <person name="Gase K."/>
            <person name="Ling Z."/>
            <person name="Zhou W."/>
            <person name="Kreitzer C."/>
            <person name="Stanke M."/>
            <person name="Tang H."/>
            <person name="Lyons E."/>
            <person name="Pandey P."/>
            <person name="Pandey S.P."/>
            <person name="Timmermann B."/>
            <person name="Baldwin I.T."/>
        </authorList>
    </citation>
    <scope>NUCLEOTIDE SEQUENCE [LARGE SCALE GENOMIC DNA]</scope>
    <source>
        <strain evidence="2">UT</strain>
    </source>
</reference>
<organism evidence="2 3">
    <name type="scientific">Nicotiana attenuata</name>
    <name type="common">Coyote tobacco</name>
    <dbReference type="NCBI Taxonomy" id="49451"/>
    <lineage>
        <taxon>Eukaryota</taxon>
        <taxon>Viridiplantae</taxon>
        <taxon>Streptophyta</taxon>
        <taxon>Embryophyta</taxon>
        <taxon>Tracheophyta</taxon>
        <taxon>Spermatophyta</taxon>
        <taxon>Magnoliopsida</taxon>
        <taxon>eudicotyledons</taxon>
        <taxon>Gunneridae</taxon>
        <taxon>Pentapetalae</taxon>
        <taxon>asterids</taxon>
        <taxon>lamiids</taxon>
        <taxon>Solanales</taxon>
        <taxon>Solanaceae</taxon>
        <taxon>Nicotianoideae</taxon>
        <taxon>Nicotianeae</taxon>
        <taxon>Nicotiana</taxon>
    </lineage>
</organism>
<keyword evidence="3" id="KW-1185">Reference proteome</keyword>
<dbReference type="AlphaFoldDB" id="A0A314KID9"/>
<dbReference type="Proteomes" id="UP000187609">
    <property type="component" value="Unassembled WGS sequence"/>
</dbReference>